<dbReference type="PROSITE" id="PS50011">
    <property type="entry name" value="PROTEIN_KINASE_DOM"/>
    <property type="match status" value="1"/>
</dbReference>
<evidence type="ECO:0000256" key="11">
    <source>
        <dbReference type="ARBA" id="ARBA00047899"/>
    </source>
</evidence>
<dbReference type="EMBL" id="KX857216">
    <property type="protein sequence ID" value="ARE67723.1"/>
    <property type="molecule type" value="Genomic_DNA"/>
</dbReference>
<dbReference type="GO" id="GO:0044165">
    <property type="term" value="C:host cell endoplasmic reticulum"/>
    <property type="evidence" value="ECO:0007669"/>
    <property type="project" value="UniProtKB-UniRule"/>
</dbReference>
<dbReference type="Proteomes" id="UP000315116">
    <property type="component" value="Segment"/>
</dbReference>
<evidence type="ECO:0000313" key="16">
    <source>
        <dbReference type="Proteomes" id="UP000315116"/>
    </source>
</evidence>
<comment type="subcellular location">
    <subcellularLocation>
        <location evidence="1 13">Host endoplasmic reticulum-Golgi intermediate compartment</location>
    </subcellularLocation>
</comment>
<evidence type="ECO:0000313" key="15">
    <source>
        <dbReference type="EMBL" id="ARE67723.1"/>
    </source>
</evidence>
<evidence type="ECO:0000256" key="1">
    <source>
        <dbReference type="ARBA" id="ARBA00004452"/>
    </source>
</evidence>
<evidence type="ECO:0000256" key="4">
    <source>
        <dbReference type="ARBA" id="ARBA00022679"/>
    </source>
</evidence>
<proteinExistence type="inferred from homology"/>
<evidence type="ECO:0000259" key="14">
    <source>
        <dbReference type="PROSITE" id="PS50011"/>
    </source>
</evidence>
<dbReference type="PIRSF" id="PIRSF015695">
    <property type="entry name" value="STPK_F10L"/>
    <property type="match status" value="1"/>
</dbReference>
<comment type="function">
    <text evidence="10">Essential serine-protein kinase involved in the early stage of virion morphogenesis.</text>
</comment>
<evidence type="ECO:0000256" key="2">
    <source>
        <dbReference type="ARBA" id="ARBA00022527"/>
    </source>
</evidence>
<evidence type="ECO:0000256" key="6">
    <source>
        <dbReference type="ARBA" id="ARBA00022777"/>
    </source>
</evidence>
<evidence type="ECO:0000256" key="9">
    <source>
        <dbReference type="ARBA" id="ARBA00023184"/>
    </source>
</evidence>
<gene>
    <name evidence="15" type="primary">SWPV1-127</name>
</gene>
<comment type="catalytic activity">
    <reaction evidence="11 13">
        <text>L-threonyl-[protein] + ATP = O-phospho-L-threonyl-[protein] + ADP + H(+)</text>
        <dbReference type="Rhea" id="RHEA:46608"/>
        <dbReference type="Rhea" id="RHEA-COMP:11060"/>
        <dbReference type="Rhea" id="RHEA-COMP:11605"/>
        <dbReference type="ChEBI" id="CHEBI:15378"/>
        <dbReference type="ChEBI" id="CHEBI:30013"/>
        <dbReference type="ChEBI" id="CHEBI:30616"/>
        <dbReference type="ChEBI" id="CHEBI:61977"/>
        <dbReference type="ChEBI" id="CHEBI:456216"/>
        <dbReference type="EC" id="2.7.11.1"/>
    </reaction>
</comment>
<sequence>MELTDLYEYDCSNYNNENTIILGDTIQFQFVYESIDKNHYIQLPKTKISKYFKEKISLDTLIRITKNDSIDPSYYQLKDKHFIPLNNVFYHLSTGGYGIVFKIEKYVVKFVFEDNTKKYTPTEVTSEFTVPRFLYNNLKGDERKLIVCAIAMGLNFKINFLRTIYLNTINLLSAIFSILEGEPIEDKYSYRKVLRYFSKYKQSKDFVKIISQFYPLAVSQTINIINNFNYIVNFFESSKRVNGYFEKGNIIIFPLAKFSAEKITPSNCKNYGFVDIVEYIKFMFLQIALLYIKIYELPCNNFIHLDLKPDNILIFDSKDSINIYVGKIHYRFNESIRCTLNDFDFSQISEILPNRKAVAAIHKEQNWYYDFHFFSHVLFKVYPEIDKDTEFSSLLNEFTVCNKSICENFRLQVNRLHPISFLIKVVSRNIFSKWIVKDAEQTSSK</sequence>
<evidence type="ECO:0000256" key="10">
    <source>
        <dbReference type="ARBA" id="ARBA00034663"/>
    </source>
</evidence>
<keyword evidence="4 13" id="KW-0808">Transferase</keyword>
<dbReference type="EC" id="2.7.11.1" evidence="13"/>
<reference evidence="15 16" key="1">
    <citation type="journal article" date="2017" name="BMC Genomics">
        <title>Genomic characterization of two novel pathogenic avipoxviruses isolated from pacific shearwaters (Ardenna spp.).</title>
        <authorList>
            <person name="Sarker S."/>
            <person name="Das S."/>
            <person name="Lavers J.L."/>
            <person name="Hutton I."/>
            <person name="Helbig K."/>
            <person name="Imbery J."/>
            <person name="Upton C."/>
            <person name="Raidal S.R."/>
        </authorList>
    </citation>
    <scope>NUCLEOTIDE SEQUENCE [LARGE SCALE GENOMIC DNA]</scope>
    <source>
        <strain evidence="15 16">SWPV-1</strain>
    </source>
</reference>
<evidence type="ECO:0000256" key="8">
    <source>
        <dbReference type="ARBA" id="ARBA00022921"/>
    </source>
</evidence>
<dbReference type="PROSITE" id="PS00108">
    <property type="entry name" value="PROTEIN_KINASE_ST"/>
    <property type="match status" value="1"/>
</dbReference>
<keyword evidence="6 13" id="KW-0418">Kinase</keyword>
<keyword evidence="2 13" id="KW-0723">Serine/threonine-protein kinase</keyword>
<dbReference type="InterPro" id="IPR008271">
    <property type="entry name" value="Ser/Thr_kinase_AS"/>
</dbReference>
<dbReference type="InterPro" id="IPR000719">
    <property type="entry name" value="Prot_kinase_dom"/>
</dbReference>
<keyword evidence="5 13" id="KW-0547">Nucleotide-binding</keyword>
<dbReference type="InterPro" id="IPR011009">
    <property type="entry name" value="Kinase-like_dom_sf"/>
</dbReference>
<accession>A0A1V0QGX1</accession>
<dbReference type="GO" id="GO:0106310">
    <property type="term" value="F:protein serine kinase activity"/>
    <property type="evidence" value="ECO:0007669"/>
    <property type="project" value="RHEA"/>
</dbReference>
<organism evidence="15 16">
    <name type="scientific">Shearwaterpox virus</name>
    <dbReference type="NCBI Taxonomy" id="1974596"/>
    <lineage>
        <taxon>Viruses</taxon>
        <taxon>Varidnaviria</taxon>
        <taxon>Bamfordvirae</taxon>
        <taxon>Nucleocytoviricota</taxon>
        <taxon>Pokkesviricetes</taxon>
        <taxon>Chitovirales</taxon>
        <taxon>Poxviridae</taxon>
        <taxon>Chordopoxvirinae</taxon>
        <taxon>Avipoxvirus</taxon>
        <taxon>Avipoxvirus canarypox</taxon>
        <taxon>Canarypox virus</taxon>
    </lineage>
</organism>
<name>A0A1V0QGX1_CNPV</name>
<evidence type="ECO:0000256" key="12">
    <source>
        <dbReference type="ARBA" id="ARBA00048679"/>
    </source>
</evidence>
<keyword evidence="8" id="KW-0426">Late protein</keyword>
<feature type="domain" description="Protein kinase" evidence="14">
    <location>
        <begin position="86"/>
        <end position="445"/>
    </location>
</feature>
<keyword evidence="3" id="KW-0597">Phosphoprotein</keyword>
<keyword evidence="9 13" id="KW-1038">Host endoplasmic reticulum</keyword>
<dbReference type="GO" id="GO:0004674">
    <property type="term" value="F:protein serine/threonine kinase activity"/>
    <property type="evidence" value="ECO:0007669"/>
    <property type="project" value="UniProtKB-UniRule"/>
</dbReference>
<protein>
    <recommendedName>
        <fullName evidence="13">Serine/threonine-protein kinase</fullName>
        <ecNumber evidence="13">2.7.11.1</ecNumber>
    </recommendedName>
</protein>
<dbReference type="GO" id="GO:0044172">
    <property type="term" value="C:host cell endoplasmic reticulum-Golgi intermediate compartment"/>
    <property type="evidence" value="ECO:0007669"/>
    <property type="project" value="UniProtKB-SubCell"/>
</dbReference>
<evidence type="ECO:0000256" key="13">
    <source>
        <dbReference type="PIRNR" id="PIRNR015695"/>
    </source>
</evidence>
<evidence type="ECO:0000256" key="7">
    <source>
        <dbReference type="ARBA" id="ARBA00022840"/>
    </source>
</evidence>
<evidence type="ECO:0000256" key="3">
    <source>
        <dbReference type="ARBA" id="ARBA00022553"/>
    </source>
</evidence>
<dbReference type="Pfam" id="PF05445">
    <property type="entry name" value="Pox_ser-thr_kin"/>
    <property type="match status" value="1"/>
</dbReference>
<evidence type="ECO:0000256" key="5">
    <source>
        <dbReference type="ARBA" id="ARBA00022741"/>
    </source>
</evidence>
<dbReference type="InterPro" id="IPR008790">
    <property type="entry name" value="Poxvirus_ser/thr_kinase"/>
</dbReference>
<keyword evidence="7 13" id="KW-0067">ATP-binding</keyword>
<dbReference type="SUPFAM" id="SSF56112">
    <property type="entry name" value="Protein kinase-like (PK-like)"/>
    <property type="match status" value="2"/>
</dbReference>
<comment type="catalytic activity">
    <reaction evidence="12 13">
        <text>L-seryl-[protein] + ATP = O-phospho-L-seryl-[protein] + ADP + H(+)</text>
        <dbReference type="Rhea" id="RHEA:17989"/>
        <dbReference type="Rhea" id="RHEA-COMP:9863"/>
        <dbReference type="Rhea" id="RHEA-COMP:11604"/>
        <dbReference type="ChEBI" id="CHEBI:15378"/>
        <dbReference type="ChEBI" id="CHEBI:29999"/>
        <dbReference type="ChEBI" id="CHEBI:30616"/>
        <dbReference type="ChEBI" id="CHEBI:83421"/>
        <dbReference type="ChEBI" id="CHEBI:456216"/>
        <dbReference type="EC" id="2.7.11.1"/>
    </reaction>
</comment>
<dbReference type="GO" id="GO:0005524">
    <property type="term" value="F:ATP binding"/>
    <property type="evidence" value="ECO:0007669"/>
    <property type="project" value="UniProtKB-UniRule"/>
</dbReference>
<comment type="similarity">
    <text evidence="13">Belongs to the protein kinase superfamily. Ser/Thr protein kinase family.</text>
</comment>